<dbReference type="EMBL" id="JBHSIT010000005">
    <property type="protein sequence ID" value="MFC4909642.1"/>
    <property type="molecule type" value="Genomic_DNA"/>
</dbReference>
<name>A0ABV9U041_9ACTN</name>
<evidence type="ECO:0000313" key="1">
    <source>
        <dbReference type="EMBL" id="MFC4909642.1"/>
    </source>
</evidence>
<dbReference type="RefSeq" id="WP_378257299.1">
    <property type="nucleotide sequence ID" value="NZ_JBHSIT010000005.1"/>
</dbReference>
<dbReference type="Proteomes" id="UP001595872">
    <property type="component" value="Unassembled WGS sequence"/>
</dbReference>
<proteinExistence type="predicted"/>
<dbReference type="Pfam" id="PF10012">
    <property type="entry name" value="DUF2255"/>
    <property type="match status" value="1"/>
</dbReference>
<dbReference type="InterPro" id="IPR016888">
    <property type="entry name" value="UCP028498"/>
</dbReference>
<comment type="caution">
    <text evidence="1">The sequence shown here is derived from an EMBL/GenBank/DDBJ whole genome shotgun (WGS) entry which is preliminary data.</text>
</comment>
<organism evidence="1 2">
    <name type="scientific">Actinomadura gamaensis</name>
    <dbReference type="NCBI Taxonomy" id="1763541"/>
    <lineage>
        <taxon>Bacteria</taxon>
        <taxon>Bacillati</taxon>
        <taxon>Actinomycetota</taxon>
        <taxon>Actinomycetes</taxon>
        <taxon>Streptosporangiales</taxon>
        <taxon>Thermomonosporaceae</taxon>
        <taxon>Actinomadura</taxon>
    </lineage>
</organism>
<keyword evidence="2" id="KW-1185">Reference proteome</keyword>
<sequence length="127" mass="13893">MSAWNSDDLSTIGDATEIRIAPRNRDGALRRPTTIWVVRNGDDLYVRSANGPEGHWYRAAESTHRGRIEAAGLARDVSFVNTTDPVVNDEIDAAYLAKYGSTPWAEPMTRPGPRGTTLRVLPATAEA</sequence>
<reference evidence="2" key="1">
    <citation type="journal article" date="2019" name="Int. J. Syst. Evol. Microbiol.">
        <title>The Global Catalogue of Microorganisms (GCM) 10K type strain sequencing project: providing services to taxonomists for standard genome sequencing and annotation.</title>
        <authorList>
            <consortium name="The Broad Institute Genomics Platform"/>
            <consortium name="The Broad Institute Genome Sequencing Center for Infectious Disease"/>
            <person name="Wu L."/>
            <person name="Ma J."/>
        </authorList>
    </citation>
    <scope>NUCLEOTIDE SEQUENCE [LARGE SCALE GENOMIC DNA]</scope>
    <source>
        <strain evidence="2">KLKA75</strain>
    </source>
</reference>
<evidence type="ECO:0000313" key="2">
    <source>
        <dbReference type="Proteomes" id="UP001595872"/>
    </source>
</evidence>
<accession>A0ABV9U041</accession>
<protein>
    <submittedName>
        <fullName evidence="1">DUF2255 family protein</fullName>
    </submittedName>
</protein>
<gene>
    <name evidence="1" type="ORF">ACFPCY_20130</name>
</gene>